<keyword evidence="13" id="KW-0175">Coiled coil</keyword>
<name>A0A1W0XBR6_HYPEX</name>
<dbReference type="GO" id="GO:0030867">
    <property type="term" value="C:rough endoplasmic reticulum membrane"/>
    <property type="evidence" value="ECO:0007669"/>
    <property type="project" value="UniProtKB-SubCell"/>
</dbReference>
<dbReference type="Proteomes" id="UP000192578">
    <property type="component" value="Unassembled WGS sequence"/>
</dbReference>
<keyword evidence="5" id="KW-0597">Phosphoprotein</keyword>
<evidence type="ECO:0000256" key="12">
    <source>
        <dbReference type="ARBA" id="ARBA00031129"/>
    </source>
</evidence>
<comment type="function">
    <text evidence="1">Plays a role in the regulation of neuronal activity.</text>
</comment>
<evidence type="ECO:0000256" key="3">
    <source>
        <dbReference type="ARBA" id="ARBA00004269"/>
    </source>
</evidence>
<keyword evidence="11" id="KW-0539">Nucleus</keyword>
<keyword evidence="8 15" id="KW-1133">Transmembrane helix</keyword>
<evidence type="ECO:0000256" key="11">
    <source>
        <dbReference type="ARBA" id="ARBA00023242"/>
    </source>
</evidence>
<comment type="caution">
    <text evidence="16">The sequence shown here is derived from an EMBL/GenBank/DDBJ whole genome shotgun (WGS) entry which is preliminary data.</text>
</comment>
<keyword evidence="6 15" id="KW-0812">Transmembrane</keyword>
<dbReference type="PANTHER" id="PTHR47464">
    <property type="entry name" value="MACOILIN"/>
    <property type="match status" value="1"/>
</dbReference>
<evidence type="ECO:0000256" key="9">
    <source>
        <dbReference type="ARBA" id="ARBA00023136"/>
    </source>
</evidence>
<evidence type="ECO:0000313" key="16">
    <source>
        <dbReference type="EMBL" id="OQV24870.1"/>
    </source>
</evidence>
<dbReference type="PANTHER" id="PTHR47464:SF2">
    <property type="entry name" value="MACOILIN"/>
    <property type="match status" value="1"/>
</dbReference>
<feature type="coiled-coil region" evidence="13">
    <location>
        <begin position="462"/>
        <end position="516"/>
    </location>
</feature>
<feature type="transmembrane region" description="Helical" evidence="15">
    <location>
        <begin position="21"/>
        <end position="44"/>
    </location>
</feature>
<feature type="compositionally biased region" description="Low complexity" evidence="14">
    <location>
        <begin position="246"/>
        <end position="260"/>
    </location>
</feature>
<evidence type="ECO:0000256" key="2">
    <source>
        <dbReference type="ARBA" id="ARBA00004232"/>
    </source>
</evidence>
<dbReference type="GO" id="GO:0031965">
    <property type="term" value="C:nuclear membrane"/>
    <property type="evidence" value="ECO:0007669"/>
    <property type="project" value="UniProtKB-SubCell"/>
</dbReference>
<evidence type="ECO:0000256" key="8">
    <source>
        <dbReference type="ARBA" id="ARBA00022989"/>
    </source>
</evidence>
<feature type="compositionally biased region" description="Low complexity" evidence="14">
    <location>
        <begin position="686"/>
        <end position="701"/>
    </location>
</feature>
<feature type="region of interest" description="Disordered" evidence="14">
    <location>
        <begin position="305"/>
        <end position="327"/>
    </location>
</feature>
<gene>
    <name evidence="16" type="ORF">BV898_01456</name>
</gene>
<evidence type="ECO:0000256" key="5">
    <source>
        <dbReference type="ARBA" id="ARBA00022553"/>
    </source>
</evidence>
<evidence type="ECO:0000256" key="15">
    <source>
        <dbReference type="SAM" id="Phobius"/>
    </source>
</evidence>
<evidence type="ECO:0000256" key="13">
    <source>
        <dbReference type="SAM" id="Coils"/>
    </source>
</evidence>
<evidence type="ECO:0000256" key="14">
    <source>
        <dbReference type="SAM" id="MobiDB-lite"/>
    </source>
</evidence>
<dbReference type="OrthoDB" id="10071111at2759"/>
<comment type="subcellular location">
    <subcellularLocation>
        <location evidence="2">Nucleus membrane</location>
        <topology evidence="2">Multi-pass membrane protein</topology>
    </subcellularLocation>
    <subcellularLocation>
        <location evidence="3">Rough endoplasmic reticulum membrane</location>
        <topology evidence="3">Multi-pass membrane protein</topology>
    </subcellularLocation>
</comment>
<dbReference type="GO" id="GO:0023041">
    <property type="term" value="P:neuronal signal transduction"/>
    <property type="evidence" value="ECO:0007669"/>
    <property type="project" value="InterPro"/>
</dbReference>
<evidence type="ECO:0000256" key="6">
    <source>
        <dbReference type="ARBA" id="ARBA00022692"/>
    </source>
</evidence>
<evidence type="ECO:0000256" key="1">
    <source>
        <dbReference type="ARBA" id="ARBA00003440"/>
    </source>
</evidence>
<keyword evidence="17" id="KW-1185">Reference proteome</keyword>
<protein>
    <recommendedName>
        <fullName evidence="4">Macoilin</fullName>
    </recommendedName>
    <alternativeName>
        <fullName evidence="12">Transmembrane protein 57</fullName>
    </alternativeName>
</protein>
<feature type="coiled-coil region" evidence="13">
    <location>
        <begin position="543"/>
        <end position="584"/>
    </location>
</feature>
<keyword evidence="10" id="KW-0325">Glycoprotein</keyword>
<sequence length="716" mass="79781">MKRRNPELANKNRKLPKRCTKYGDGSFTVSMFLTVKLLAIWSVIVTLDLATGFRLEYMYPCWLMIQSVIDAYKYQGVGFTVFFISMVVTSDILVYMFLPTTAMFFLASLYVWIQLMMHSGVERGICVQTVLIWMVFLYLEATMRLRDKLDSSSSSYFSWDICRPFAAHCVGYPLVTFSFSVKSFIGFKYRKHKQLQIAGENRLFRDLINEALPEENRRPLPEVAQPLDKGILAGKSTSDSNGFTAVDPVPVSSPTPGSSSNGHLPGSSRDHTSHSESRGSNNNNNQKRKPNRFWPSDILVSFTKVSDPDQVSSSSSSSASSSVADSDIREPVEVFARTKKQQQQNLNLEIDNCDRESVESEKAYTRNGGKSGNNRSTSPSIAKLAVANSSSQNTYEKESVSGNPGGSAAGVGRKQQKGSTPGLDLSPKQDDLYYSRLEGDMKRLRSDLQSSRQFEQDLRSQLATLQSTEKSSRLELVKLQQENESLQQRLNKVVAARQQEKQAAAVTEKLLAEEKKARLLADTQLAQEKKQRKAIEDAVPECSAMCKNQRKETEAELRQLRRDLANKEEKMRNQGEEIHIMKQRKESSKDADMLSSALTSLQDKNAHLENSLGQETKLKLDLFSALGEAKRQLEISQNVIQQRDKDIVDLKAKINRLADVMTLVPSGNAANQSAISAFVADALKQGGSNSSPSNNSNNNGNGHRGMSPSDNHLGYN</sequence>
<keyword evidence="7" id="KW-0256">Endoplasmic reticulum</keyword>
<dbReference type="EMBL" id="MTYJ01000005">
    <property type="protein sequence ID" value="OQV24870.1"/>
    <property type="molecule type" value="Genomic_DNA"/>
</dbReference>
<dbReference type="AlphaFoldDB" id="A0A1W0XBR6"/>
<accession>A0A1W0XBR6</accession>
<feature type="compositionally biased region" description="Basic and acidic residues" evidence="14">
    <location>
        <begin position="352"/>
        <end position="364"/>
    </location>
</feature>
<keyword evidence="9 15" id="KW-0472">Membrane</keyword>
<feature type="region of interest" description="Disordered" evidence="14">
    <location>
        <begin position="684"/>
        <end position="716"/>
    </location>
</feature>
<dbReference type="Pfam" id="PF09726">
    <property type="entry name" value="Macoilin"/>
    <property type="match status" value="1"/>
</dbReference>
<proteinExistence type="predicted"/>
<evidence type="ECO:0000256" key="10">
    <source>
        <dbReference type="ARBA" id="ARBA00023180"/>
    </source>
</evidence>
<evidence type="ECO:0000256" key="4">
    <source>
        <dbReference type="ARBA" id="ARBA00021882"/>
    </source>
</evidence>
<dbReference type="InterPro" id="IPR019130">
    <property type="entry name" value="Macoilin"/>
</dbReference>
<feature type="compositionally biased region" description="Low complexity" evidence="14">
    <location>
        <begin position="311"/>
        <end position="325"/>
    </location>
</feature>
<evidence type="ECO:0000256" key="7">
    <source>
        <dbReference type="ARBA" id="ARBA00022824"/>
    </source>
</evidence>
<organism evidence="16 17">
    <name type="scientific">Hypsibius exemplaris</name>
    <name type="common">Freshwater tardigrade</name>
    <dbReference type="NCBI Taxonomy" id="2072580"/>
    <lineage>
        <taxon>Eukaryota</taxon>
        <taxon>Metazoa</taxon>
        <taxon>Ecdysozoa</taxon>
        <taxon>Tardigrada</taxon>
        <taxon>Eutardigrada</taxon>
        <taxon>Parachela</taxon>
        <taxon>Hypsibioidea</taxon>
        <taxon>Hypsibiidae</taxon>
        <taxon>Hypsibius</taxon>
    </lineage>
</organism>
<evidence type="ECO:0000313" key="17">
    <source>
        <dbReference type="Proteomes" id="UP000192578"/>
    </source>
</evidence>
<feature type="region of interest" description="Disordered" evidence="14">
    <location>
        <begin position="234"/>
        <end position="293"/>
    </location>
</feature>
<feature type="region of interest" description="Disordered" evidence="14">
    <location>
        <begin position="339"/>
        <end position="430"/>
    </location>
</feature>
<feature type="transmembrane region" description="Helical" evidence="15">
    <location>
        <begin position="92"/>
        <end position="113"/>
    </location>
</feature>
<reference evidence="17" key="1">
    <citation type="submission" date="2017-01" db="EMBL/GenBank/DDBJ databases">
        <title>Comparative genomics of anhydrobiosis in the tardigrade Hypsibius dujardini.</title>
        <authorList>
            <person name="Yoshida Y."/>
            <person name="Koutsovoulos G."/>
            <person name="Laetsch D."/>
            <person name="Stevens L."/>
            <person name="Kumar S."/>
            <person name="Horikawa D."/>
            <person name="Ishino K."/>
            <person name="Komine S."/>
            <person name="Tomita M."/>
            <person name="Blaxter M."/>
            <person name="Arakawa K."/>
        </authorList>
    </citation>
    <scope>NUCLEOTIDE SEQUENCE [LARGE SCALE GENOMIC DNA]</scope>
    <source>
        <strain evidence="17">Z151</strain>
    </source>
</reference>
<feature type="compositionally biased region" description="Basic and acidic residues" evidence="14">
    <location>
        <begin position="268"/>
        <end position="277"/>
    </location>
</feature>